<keyword evidence="2 5" id="KW-0812">Transmembrane</keyword>
<name>A0A9X3FBU9_9BACT</name>
<sequence length="424" mass="46840">MTKTKKSNFRWVIVALLFYSTTIVYFDRVILGILAPYISNEIGWSEQEYGYVVFAFQLTYAIGPLFIGLLIDRLGTRLGFSLAVIVWAFASLSHSFAKSWIGFAIARLGLGIGQSANFPASIKTVAEWFPQKDRAYATGVFNGGSNIGQVIAPLLIPVVLYFFVSWRYVFVLSMVLSATWLIFWLILFRSPKESRFVNDAERDYICSDSEELEKVKVPWKQLVKYRQTWAVALGKLFADPVWYFYLFWGAKFLNAQFGVELKGLALPLIIIYVLAWAGGMAGGAVSSYLLKIGKSTNFARKITMLGTALLVLPVMFVPFIDSLPVCVGLIALAAAAHNSWSANIFTVASDLFPKKVVGSVIGFSTTVSSIMGMITALLIGYALNEAGTEGYVFPFVIAAFGYLLGLLVIHLVSPKMKPVSIKTD</sequence>
<keyword evidence="3 5" id="KW-1133">Transmembrane helix</keyword>
<dbReference type="PANTHER" id="PTHR11662:SF285">
    <property type="entry name" value="HEXURONATE TRANSPORTER"/>
    <property type="match status" value="1"/>
</dbReference>
<comment type="subcellular location">
    <subcellularLocation>
        <location evidence="1">Membrane</location>
        <topology evidence="1">Multi-pass membrane protein</topology>
    </subcellularLocation>
</comment>
<dbReference type="RefSeq" id="WP_343332366.1">
    <property type="nucleotide sequence ID" value="NZ_JAPOHD010000012.1"/>
</dbReference>
<organism evidence="7 8">
    <name type="scientific">Draconibacterium aestuarii</name>
    <dbReference type="NCBI Taxonomy" id="2998507"/>
    <lineage>
        <taxon>Bacteria</taxon>
        <taxon>Pseudomonadati</taxon>
        <taxon>Bacteroidota</taxon>
        <taxon>Bacteroidia</taxon>
        <taxon>Marinilabiliales</taxon>
        <taxon>Prolixibacteraceae</taxon>
        <taxon>Draconibacterium</taxon>
    </lineage>
</organism>
<dbReference type="SUPFAM" id="SSF103473">
    <property type="entry name" value="MFS general substrate transporter"/>
    <property type="match status" value="1"/>
</dbReference>
<dbReference type="InterPro" id="IPR050382">
    <property type="entry name" value="MFS_Na/Anion_cotransporter"/>
</dbReference>
<proteinExistence type="predicted"/>
<feature type="transmembrane region" description="Helical" evidence="5">
    <location>
        <begin position="100"/>
        <end position="118"/>
    </location>
</feature>
<evidence type="ECO:0000256" key="1">
    <source>
        <dbReference type="ARBA" id="ARBA00004141"/>
    </source>
</evidence>
<dbReference type="PANTHER" id="PTHR11662">
    <property type="entry name" value="SOLUTE CARRIER FAMILY 17"/>
    <property type="match status" value="1"/>
</dbReference>
<dbReference type="InterPro" id="IPR011701">
    <property type="entry name" value="MFS"/>
</dbReference>
<feature type="transmembrane region" description="Helical" evidence="5">
    <location>
        <begin position="12"/>
        <end position="37"/>
    </location>
</feature>
<feature type="domain" description="Major facilitator superfamily (MFS) profile" evidence="6">
    <location>
        <begin position="13"/>
        <end position="417"/>
    </location>
</feature>
<dbReference type="GO" id="GO:0016020">
    <property type="term" value="C:membrane"/>
    <property type="evidence" value="ECO:0007669"/>
    <property type="project" value="UniProtKB-SubCell"/>
</dbReference>
<dbReference type="InterPro" id="IPR020846">
    <property type="entry name" value="MFS_dom"/>
</dbReference>
<feature type="transmembrane region" description="Helical" evidence="5">
    <location>
        <begin position="139"/>
        <end position="162"/>
    </location>
</feature>
<comment type="caution">
    <text evidence="7">The sequence shown here is derived from an EMBL/GenBank/DDBJ whole genome shotgun (WGS) entry which is preliminary data.</text>
</comment>
<reference evidence="7" key="1">
    <citation type="submission" date="2022-11" db="EMBL/GenBank/DDBJ databases">
        <title>Marilongibacter aestuarii gen. nov., sp. nov., isolated from tidal flat sediment.</title>
        <authorList>
            <person name="Jiayan W."/>
        </authorList>
    </citation>
    <scope>NUCLEOTIDE SEQUENCE</scope>
    <source>
        <strain evidence="7">Z1-6</strain>
    </source>
</reference>
<dbReference type="AlphaFoldDB" id="A0A9X3FBU9"/>
<keyword evidence="4 5" id="KW-0472">Membrane</keyword>
<feature type="transmembrane region" description="Helical" evidence="5">
    <location>
        <begin position="168"/>
        <end position="188"/>
    </location>
</feature>
<accession>A0A9X3FBU9</accession>
<dbReference type="EMBL" id="JAPOHD010000012">
    <property type="protein sequence ID" value="MCY1720035.1"/>
    <property type="molecule type" value="Genomic_DNA"/>
</dbReference>
<evidence type="ECO:0000256" key="4">
    <source>
        <dbReference type="ARBA" id="ARBA00023136"/>
    </source>
</evidence>
<feature type="transmembrane region" description="Helical" evidence="5">
    <location>
        <begin position="391"/>
        <end position="412"/>
    </location>
</feature>
<gene>
    <name evidence="7" type="ORF">OU798_06760</name>
</gene>
<dbReference type="Gene3D" id="1.20.1250.20">
    <property type="entry name" value="MFS general substrate transporter like domains"/>
    <property type="match status" value="2"/>
</dbReference>
<dbReference type="GO" id="GO:0015134">
    <property type="term" value="F:hexuronate transmembrane transporter activity"/>
    <property type="evidence" value="ECO:0007669"/>
    <property type="project" value="TreeGrafter"/>
</dbReference>
<feature type="transmembrane region" description="Helical" evidence="5">
    <location>
        <begin position="78"/>
        <end position="94"/>
    </location>
</feature>
<evidence type="ECO:0000256" key="2">
    <source>
        <dbReference type="ARBA" id="ARBA00022692"/>
    </source>
</evidence>
<dbReference type="PIRSF" id="PIRSF002808">
    <property type="entry name" value="Hexose_phosphate_transp"/>
    <property type="match status" value="1"/>
</dbReference>
<keyword evidence="8" id="KW-1185">Reference proteome</keyword>
<evidence type="ECO:0000313" key="8">
    <source>
        <dbReference type="Proteomes" id="UP001145087"/>
    </source>
</evidence>
<protein>
    <submittedName>
        <fullName evidence="7">MFS transporter</fullName>
    </submittedName>
</protein>
<evidence type="ECO:0000259" key="6">
    <source>
        <dbReference type="PROSITE" id="PS50850"/>
    </source>
</evidence>
<evidence type="ECO:0000256" key="3">
    <source>
        <dbReference type="ARBA" id="ARBA00022989"/>
    </source>
</evidence>
<feature type="transmembrane region" description="Helical" evidence="5">
    <location>
        <begin position="360"/>
        <end position="379"/>
    </location>
</feature>
<feature type="transmembrane region" description="Helical" evidence="5">
    <location>
        <begin position="49"/>
        <end position="71"/>
    </location>
</feature>
<dbReference type="InterPro" id="IPR000849">
    <property type="entry name" value="Sugar_P_transporter"/>
</dbReference>
<dbReference type="Proteomes" id="UP001145087">
    <property type="component" value="Unassembled WGS sequence"/>
</dbReference>
<feature type="transmembrane region" description="Helical" evidence="5">
    <location>
        <begin position="229"/>
        <end position="248"/>
    </location>
</feature>
<evidence type="ECO:0000313" key="7">
    <source>
        <dbReference type="EMBL" id="MCY1720035.1"/>
    </source>
</evidence>
<dbReference type="Pfam" id="PF07690">
    <property type="entry name" value="MFS_1"/>
    <property type="match status" value="1"/>
</dbReference>
<feature type="transmembrane region" description="Helical" evidence="5">
    <location>
        <begin position="268"/>
        <end position="290"/>
    </location>
</feature>
<evidence type="ECO:0000256" key="5">
    <source>
        <dbReference type="SAM" id="Phobius"/>
    </source>
</evidence>
<dbReference type="CDD" id="cd17319">
    <property type="entry name" value="MFS_ExuT_GudP_like"/>
    <property type="match status" value="1"/>
</dbReference>
<dbReference type="InterPro" id="IPR036259">
    <property type="entry name" value="MFS_trans_sf"/>
</dbReference>
<dbReference type="PROSITE" id="PS50850">
    <property type="entry name" value="MFS"/>
    <property type="match status" value="1"/>
</dbReference>